<comment type="caution">
    <text evidence="3">The sequence shown here is derived from an EMBL/GenBank/DDBJ whole genome shotgun (WGS) entry which is preliminary data.</text>
</comment>
<evidence type="ECO:0000313" key="4">
    <source>
        <dbReference type="Proteomes" id="UP000216035"/>
    </source>
</evidence>
<dbReference type="PROSITE" id="PS51257">
    <property type="entry name" value="PROKAR_LIPOPROTEIN"/>
    <property type="match status" value="1"/>
</dbReference>
<protein>
    <recommendedName>
        <fullName evidence="5">Lipocalin-like domain-containing protein</fullName>
    </recommendedName>
</protein>
<evidence type="ECO:0000256" key="2">
    <source>
        <dbReference type="SAM" id="SignalP"/>
    </source>
</evidence>
<feature type="chain" id="PRO_5012536053" description="Lipocalin-like domain-containing protein" evidence="2">
    <location>
        <begin position="22"/>
        <end position="149"/>
    </location>
</feature>
<gene>
    <name evidence="3" type="ORF">CHX27_09175</name>
</gene>
<evidence type="ECO:0000256" key="1">
    <source>
        <dbReference type="SAM" id="MobiDB-lite"/>
    </source>
</evidence>
<reference evidence="3 4" key="1">
    <citation type="submission" date="2017-07" db="EMBL/GenBank/DDBJ databases">
        <title>Flavobacterium cyanobacteriorum sp. nov., isolated from cyanobacterial aggregates in a eutrophic lake.</title>
        <authorList>
            <person name="Cai H."/>
        </authorList>
    </citation>
    <scope>NUCLEOTIDE SEQUENCE [LARGE SCALE GENOMIC DNA]</scope>
    <source>
        <strain evidence="3 4">TH167</strain>
    </source>
</reference>
<name>A0A255ZSP1_9FLAO</name>
<dbReference type="OrthoDB" id="1273366at2"/>
<dbReference type="Proteomes" id="UP000216035">
    <property type="component" value="Unassembled WGS sequence"/>
</dbReference>
<evidence type="ECO:0000313" key="3">
    <source>
        <dbReference type="EMBL" id="OYQ43740.1"/>
    </source>
</evidence>
<feature type="region of interest" description="Disordered" evidence="1">
    <location>
        <begin position="20"/>
        <end position="40"/>
    </location>
</feature>
<dbReference type="EMBL" id="NOXX01000199">
    <property type="protein sequence ID" value="OYQ43740.1"/>
    <property type="molecule type" value="Genomic_DNA"/>
</dbReference>
<proteinExistence type="predicted"/>
<keyword evidence="2" id="KW-0732">Signal</keyword>
<evidence type="ECO:0008006" key="5">
    <source>
        <dbReference type="Google" id="ProtNLM"/>
    </source>
</evidence>
<accession>A0A255ZSP1</accession>
<sequence length="149" mass="15544">MKKVLLLCMAVISFISTSSCSDDDNSNNGGGNNNTAGFTWRENDPNGAVNQAAAATFNTQFNTLIATAADGTTLFEINLSGSAAAAYTLSSSGANMFTYTGENPFFVAEGGTVTITSNSNNKITGTYEAFRTGNGLTRLYGTFTDVPVN</sequence>
<dbReference type="AlphaFoldDB" id="A0A255ZSP1"/>
<feature type="signal peptide" evidence="2">
    <location>
        <begin position="1"/>
        <end position="21"/>
    </location>
</feature>
<organism evidence="3 4">
    <name type="scientific">Flavobacterium aurantiibacter</name>
    <dbReference type="NCBI Taxonomy" id="2023067"/>
    <lineage>
        <taxon>Bacteria</taxon>
        <taxon>Pseudomonadati</taxon>
        <taxon>Bacteroidota</taxon>
        <taxon>Flavobacteriia</taxon>
        <taxon>Flavobacteriales</taxon>
        <taxon>Flavobacteriaceae</taxon>
        <taxon>Flavobacterium</taxon>
    </lineage>
</organism>
<dbReference type="RefSeq" id="WP_094486474.1">
    <property type="nucleotide sequence ID" value="NZ_NOXX01000199.1"/>
</dbReference>
<keyword evidence="4" id="KW-1185">Reference proteome</keyword>